<dbReference type="InterPro" id="IPR001482">
    <property type="entry name" value="T2SS/T4SS_dom"/>
</dbReference>
<name>A0ABS7SLT4_9BURK</name>
<dbReference type="InterPro" id="IPR003593">
    <property type="entry name" value="AAA+_ATPase"/>
</dbReference>
<accession>A0ABS7SLT4</accession>
<dbReference type="RefSeq" id="WP_223467645.1">
    <property type="nucleotide sequence ID" value="NZ_JAFBIL020000003.1"/>
</dbReference>
<dbReference type="PANTHER" id="PTHR30486:SF6">
    <property type="entry name" value="TYPE IV PILUS RETRACTATION ATPASE PILT"/>
    <property type="match status" value="1"/>
</dbReference>
<reference evidence="3 4" key="1">
    <citation type="submission" date="2021-01" db="EMBL/GenBank/DDBJ databases">
        <authorList>
            <person name="Ruan W."/>
            <person name="Khan S.A."/>
            <person name="Jeon C.O."/>
        </authorList>
    </citation>
    <scope>NUCLEOTIDE SEQUENCE [LARGE SCALE GENOMIC DNA]</scope>
    <source>
        <strain evidence="3 4">R798</strain>
    </source>
</reference>
<organism evidence="3 4">
    <name type="scientific">Massilia soli</name>
    <dbReference type="NCBI Taxonomy" id="2792854"/>
    <lineage>
        <taxon>Bacteria</taxon>
        <taxon>Pseudomonadati</taxon>
        <taxon>Pseudomonadota</taxon>
        <taxon>Betaproteobacteria</taxon>
        <taxon>Burkholderiales</taxon>
        <taxon>Oxalobacteraceae</taxon>
        <taxon>Telluria group</taxon>
        <taxon>Massilia</taxon>
    </lineage>
</organism>
<dbReference type="Proteomes" id="UP000809349">
    <property type="component" value="Unassembled WGS sequence"/>
</dbReference>
<dbReference type="PANTHER" id="PTHR30486">
    <property type="entry name" value="TWITCHING MOTILITY PROTEIN PILT"/>
    <property type="match status" value="1"/>
</dbReference>
<dbReference type="InterPro" id="IPR014155">
    <property type="entry name" value="VirB11"/>
</dbReference>
<comment type="similarity">
    <text evidence="1">Belongs to the GSP E family.</text>
</comment>
<dbReference type="Gene3D" id="3.40.50.300">
    <property type="entry name" value="P-loop containing nucleotide triphosphate hydrolases"/>
    <property type="match status" value="1"/>
</dbReference>
<dbReference type="CDD" id="cd01130">
    <property type="entry name" value="VirB11-like_ATPase"/>
    <property type="match status" value="1"/>
</dbReference>
<evidence type="ECO:0000313" key="3">
    <source>
        <dbReference type="EMBL" id="MBZ2207142.1"/>
    </source>
</evidence>
<dbReference type="EMBL" id="JAFBIL020000003">
    <property type="protein sequence ID" value="MBZ2207142.1"/>
    <property type="molecule type" value="Genomic_DNA"/>
</dbReference>
<dbReference type="SMART" id="SM00382">
    <property type="entry name" value="AAA"/>
    <property type="match status" value="1"/>
</dbReference>
<proteinExistence type="inferred from homology"/>
<dbReference type="Pfam" id="PF00437">
    <property type="entry name" value="T2SSE"/>
    <property type="match status" value="1"/>
</dbReference>
<reference evidence="3 4" key="2">
    <citation type="submission" date="2021-08" db="EMBL/GenBank/DDBJ databases">
        <title>Massilia sp. R798.</title>
        <authorList>
            <person name="Baek J.H."/>
            <person name="Jung H.S."/>
            <person name="Kim K.R."/>
            <person name="Jeon C.O."/>
        </authorList>
    </citation>
    <scope>NUCLEOTIDE SEQUENCE [LARGE SCALE GENOMIC DNA]</scope>
    <source>
        <strain evidence="3 4">R798</strain>
    </source>
</reference>
<dbReference type="Gene3D" id="3.30.450.90">
    <property type="match status" value="1"/>
</dbReference>
<evidence type="ECO:0000313" key="4">
    <source>
        <dbReference type="Proteomes" id="UP000809349"/>
    </source>
</evidence>
<dbReference type="NCBIfam" id="TIGR02788">
    <property type="entry name" value="VirB11"/>
    <property type="match status" value="1"/>
</dbReference>
<evidence type="ECO:0000259" key="2">
    <source>
        <dbReference type="SMART" id="SM00382"/>
    </source>
</evidence>
<keyword evidence="4" id="KW-1185">Reference proteome</keyword>
<dbReference type="InterPro" id="IPR050921">
    <property type="entry name" value="T4SS_GSP_E_ATPase"/>
</dbReference>
<sequence>MTSAPNRLAAVPGDDASLRADLALNHFLAPLQTFLALPGTTEVCINKPGQVVVQREGIHGWLFHDAPQLDFTYCERLAQLIATYSAQRLDEKHPMLSATLPGGQRCRIVRPPATLPGTISFTIRQPSSVFLTLDAYEQQGAFAAVVDQPRQLSADEAALLDLKRQRRYRDFIDLAVQSRQNIIVSGATGSGKTTFARAIVARIPAHERLLSIENVDELKLRATHDNSVALFYSGDGQGLSEATPQSLMQSSLRQKPDRVFLAELISGNEAYYFMDTVSSGHPGSITTMHAESPRLCIERLISLIRRSDDGRTMSTADIRAMVHLCIDIVIQFKVVQGRRVVTEIYYEPEHKKSLMA</sequence>
<gene>
    <name evidence="3" type="primary">virB11</name>
    <name evidence="3" type="ORF">I4X03_007700</name>
</gene>
<dbReference type="InterPro" id="IPR027417">
    <property type="entry name" value="P-loop_NTPase"/>
</dbReference>
<evidence type="ECO:0000256" key="1">
    <source>
        <dbReference type="ARBA" id="ARBA00006611"/>
    </source>
</evidence>
<feature type="domain" description="AAA+ ATPase" evidence="2">
    <location>
        <begin position="178"/>
        <end position="336"/>
    </location>
</feature>
<comment type="caution">
    <text evidence="3">The sequence shown here is derived from an EMBL/GenBank/DDBJ whole genome shotgun (WGS) entry which is preliminary data.</text>
</comment>
<dbReference type="SUPFAM" id="SSF52540">
    <property type="entry name" value="P-loop containing nucleoside triphosphate hydrolases"/>
    <property type="match status" value="1"/>
</dbReference>
<protein>
    <submittedName>
        <fullName evidence="3">P-type DNA transfer ATPase VirB11</fullName>
    </submittedName>
</protein>